<evidence type="ECO:0000256" key="2">
    <source>
        <dbReference type="ARBA" id="ARBA00022603"/>
    </source>
</evidence>
<dbReference type="PANTHER" id="PTHR10629">
    <property type="entry name" value="CYTOSINE-SPECIFIC METHYLTRANSFERASE"/>
    <property type="match status" value="1"/>
</dbReference>
<keyword evidence="6" id="KW-1185">Reference proteome</keyword>
<dbReference type="STRING" id="1076256.A0A2H3B7B3"/>
<sequence length="214" mass="23905">MPAFPEPSVAETEVVTLRDAIKDLDIPNPREDANSGNPVFIRDQESLEMLTPYAVSMNASDRIEHHAISTASVEGWPVAKWDEPACTIRTSCSNRWACVHPEGKRLLSPRECARIMSFPDTYSICGAVTDQYRQIGNAVAPKMAQALGETFMEAILMDFPSLRTAGRSEDAREANYDLSSILGKRVRENENTDNDMSLKRCHKRSHLIITRHGT</sequence>
<dbReference type="PANTHER" id="PTHR10629:SF52">
    <property type="entry name" value="DNA (CYTOSINE-5)-METHYLTRANSFERASE 1"/>
    <property type="match status" value="1"/>
</dbReference>
<organism evidence="5 6">
    <name type="scientific">Armillaria solidipes</name>
    <dbReference type="NCBI Taxonomy" id="1076256"/>
    <lineage>
        <taxon>Eukaryota</taxon>
        <taxon>Fungi</taxon>
        <taxon>Dikarya</taxon>
        <taxon>Basidiomycota</taxon>
        <taxon>Agaricomycotina</taxon>
        <taxon>Agaricomycetes</taxon>
        <taxon>Agaricomycetidae</taxon>
        <taxon>Agaricales</taxon>
        <taxon>Marasmiineae</taxon>
        <taxon>Physalacriaceae</taxon>
        <taxon>Armillaria</taxon>
    </lineage>
</organism>
<dbReference type="GO" id="GO:0032259">
    <property type="term" value="P:methylation"/>
    <property type="evidence" value="ECO:0007669"/>
    <property type="project" value="UniProtKB-KW"/>
</dbReference>
<dbReference type="EC" id="2.1.1.37" evidence="1"/>
<dbReference type="EMBL" id="KZ293471">
    <property type="protein sequence ID" value="PBK61928.1"/>
    <property type="molecule type" value="Genomic_DNA"/>
</dbReference>
<dbReference type="AlphaFoldDB" id="A0A2H3B7B3"/>
<dbReference type="GO" id="GO:0003677">
    <property type="term" value="F:DNA binding"/>
    <property type="evidence" value="ECO:0007669"/>
    <property type="project" value="TreeGrafter"/>
</dbReference>
<evidence type="ECO:0000256" key="3">
    <source>
        <dbReference type="ARBA" id="ARBA00022679"/>
    </source>
</evidence>
<keyword evidence="3 5" id="KW-0808">Transferase</keyword>
<dbReference type="Gene3D" id="3.90.120.10">
    <property type="entry name" value="DNA Methylase, subunit A, domain 2"/>
    <property type="match status" value="1"/>
</dbReference>
<evidence type="ECO:0000313" key="5">
    <source>
        <dbReference type="EMBL" id="PBK61928.1"/>
    </source>
</evidence>
<gene>
    <name evidence="5" type="ORF">ARMSODRAFT_1025271</name>
</gene>
<dbReference type="GO" id="GO:0003886">
    <property type="term" value="F:DNA (cytosine-5-)-methyltransferase activity"/>
    <property type="evidence" value="ECO:0007669"/>
    <property type="project" value="UniProtKB-EC"/>
</dbReference>
<reference evidence="6" key="1">
    <citation type="journal article" date="2017" name="Nat. Ecol. Evol.">
        <title>Genome expansion and lineage-specific genetic innovations in the forest pathogenic fungi Armillaria.</title>
        <authorList>
            <person name="Sipos G."/>
            <person name="Prasanna A.N."/>
            <person name="Walter M.C."/>
            <person name="O'Connor E."/>
            <person name="Balint B."/>
            <person name="Krizsan K."/>
            <person name="Kiss B."/>
            <person name="Hess J."/>
            <person name="Varga T."/>
            <person name="Slot J."/>
            <person name="Riley R."/>
            <person name="Boka B."/>
            <person name="Rigling D."/>
            <person name="Barry K."/>
            <person name="Lee J."/>
            <person name="Mihaltcheva S."/>
            <person name="LaButti K."/>
            <person name="Lipzen A."/>
            <person name="Waldron R."/>
            <person name="Moloney N.M."/>
            <person name="Sperisen C."/>
            <person name="Kredics L."/>
            <person name="Vagvoelgyi C."/>
            <person name="Patrignani A."/>
            <person name="Fitzpatrick D."/>
            <person name="Nagy I."/>
            <person name="Doyle S."/>
            <person name="Anderson J.B."/>
            <person name="Grigoriev I.V."/>
            <person name="Gueldener U."/>
            <person name="Muensterkoetter M."/>
            <person name="Nagy L.G."/>
        </authorList>
    </citation>
    <scope>NUCLEOTIDE SEQUENCE [LARGE SCALE GENOMIC DNA]</scope>
    <source>
        <strain evidence="6">28-4</strain>
    </source>
</reference>
<accession>A0A2H3B7B3</accession>
<evidence type="ECO:0000256" key="4">
    <source>
        <dbReference type="ARBA" id="ARBA00022691"/>
    </source>
</evidence>
<evidence type="ECO:0000313" key="6">
    <source>
        <dbReference type="Proteomes" id="UP000218334"/>
    </source>
</evidence>
<dbReference type="GO" id="GO:0044027">
    <property type="term" value="P:negative regulation of gene expression via chromosomal CpG island methylation"/>
    <property type="evidence" value="ECO:0007669"/>
    <property type="project" value="TreeGrafter"/>
</dbReference>
<dbReference type="InterPro" id="IPR050390">
    <property type="entry name" value="C5-Methyltransferase"/>
</dbReference>
<proteinExistence type="predicted"/>
<dbReference type="GO" id="GO:0005634">
    <property type="term" value="C:nucleus"/>
    <property type="evidence" value="ECO:0007669"/>
    <property type="project" value="TreeGrafter"/>
</dbReference>
<name>A0A2H3B7B3_9AGAR</name>
<protein>
    <recommendedName>
        <fullName evidence="1">DNA (cytosine-5-)-methyltransferase</fullName>
        <ecNumber evidence="1">2.1.1.37</ecNumber>
    </recommendedName>
</protein>
<keyword evidence="4" id="KW-0949">S-adenosyl-L-methionine</keyword>
<dbReference type="InterPro" id="IPR029063">
    <property type="entry name" value="SAM-dependent_MTases_sf"/>
</dbReference>
<dbReference type="Proteomes" id="UP000218334">
    <property type="component" value="Unassembled WGS sequence"/>
</dbReference>
<evidence type="ECO:0000256" key="1">
    <source>
        <dbReference type="ARBA" id="ARBA00011975"/>
    </source>
</evidence>
<keyword evidence="2 5" id="KW-0489">Methyltransferase</keyword>
<dbReference type="Pfam" id="PF00145">
    <property type="entry name" value="DNA_methylase"/>
    <property type="match status" value="1"/>
</dbReference>
<dbReference type="InterPro" id="IPR001525">
    <property type="entry name" value="C5_MeTfrase"/>
</dbReference>
<dbReference type="SUPFAM" id="SSF53335">
    <property type="entry name" value="S-adenosyl-L-methionine-dependent methyltransferases"/>
    <property type="match status" value="1"/>
</dbReference>